<dbReference type="STRING" id="1227454.C446_14804"/>
<protein>
    <recommendedName>
        <fullName evidence="5">CARDB domain-containing protein</fullName>
    </recommendedName>
</protein>
<accession>M0LFR9</accession>
<sequence length="845" mass="90152">MFVFLVGFGTSFAAGASVGIDPGPSSDDDHSHALSATDGHHSPSIGAEERTTHEAVASPLESPIGPPEDDLAVVRFEDEHVVSGSIVENLPPDPAVSAGGDELVIDEHDDYDHRVLQTTNGDVATVDSGDSSIDNRPIERVENDPDLVIVGENNTVRDELEIDRGDGIVRTAGSGDPIVVGDDPVTYSKHNTVDLDVNITDVTDVEEGETLAVDAEVSNSMWAHASGETITFRLLDSSGNVRATSEDTISVDGNDRTPLTFFHETKTGDYLADEVEVELSLDDHDGSGDVDTADVDIGAAGVAVAITDTNRPVEGGDLIVDVEIDRYGAEPPGEQRYPISFFVDGEEQETQVRSLSPGSSTTETFRYETDGDDLPEVEAMVTSRTDTHTVDVPLLTREEHENNIEATITETNVDQLNLTGELEVDATFDYDGETPTGQTTFPANFTIDGTVEEQRNVTVTDPSPTNETFVFDRNETDPPIQDVVIATPGENATVVFDRRTDLEFVDVTDPAARNDTLETTVSVEDVGETPGQDTLTIETVNPVAADNATRNRTISLEGGESTTETVAFDLTDDAPPRLELRASTGDAAETRTVEVRDNVPVFAVEDVRIEGADDPDSEIGVIGTLVNEGGATGTQTVELTFDGDPIRTQELTLEPDESETLSAGVPTADPGTYAYGATTADDTYSDTTTADEMASDSSLSLPSLPVGLTGIVAVLASVLGLVAIGAGALKYRENPAAVRAQVRQLRNTVLEAVPVGESGTVVVRNDLPRASLVRVRVKSGNDVVFIEDFEIAENERRTFECLPDADRFEVGAGVDDITSHEETFGEETDTVGVLLQPEGITIREL</sequence>
<dbReference type="PATRIC" id="fig|1227454.3.peg.3036"/>
<evidence type="ECO:0000256" key="1">
    <source>
        <dbReference type="SAM" id="MobiDB-lite"/>
    </source>
</evidence>
<comment type="caution">
    <text evidence="3">The sequence shown here is derived from an EMBL/GenBank/DDBJ whole genome shotgun (WGS) entry which is preliminary data.</text>
</comment>
<feature type="region of interest" description="Disordered" evidence="1">
    <location>
        <begin position="655"/>
        <end position="679"/>
    </location>
</feature>
<reference evidence="3 4" key="1">
    <citation type="journal article" date="2014" name="PLoS Genet.">
        <title>Phylogenetically driven sequencing of extremely halophilic archaea reveals strategies for static and dynamic osmo-response.</title>
        <authorList>
            <person name="Becker E.A."/>
            <person name="Seitzer P.M."/>
            <person name="Tritt A."/>
            <person name="Larsen D."/>
            <person name="Krusor M."/>
            <person name="Yao A.I."/>
            <person name="Wu D."/>
            <person name="Madern D."/>
            <person name="Eisen J.A."/>
            <person name="Darling A.E."/>
            <person name="Facciotti M.T."/>
        </authorList>
    </citation>
    <scope>NUCLEOTIDE SEQUENCE [LARGE SCALE GENOMIC DNA]</scope>
    <source>
        <strain evidence="3 4">JCM 10879</strain>
    </source>
</reference>
<proteinExistence type="predicted"/>
<keyword evidence="4" id="KW-1185">Reference proteome</keyword>
<evidence type="ECO:0008006" key="5">
    <source>
        <dbReference type="Google" id="ProtNLM"/>
    </source>
</evidence>
<dbReference type="OrthoDB" id="205559at2157"/>
<evidence type="ECO:0000313" key="4">
    <source>
        <dbReference type="Proteomes" id="UP000011607"/>
    </source>
</evidence>
<keyword evidence="2" id="KW-0812">Transmembrane</keyword>
<name>M0LFR9_9EURY</name>
<keyword evidence="2" id="KW-1133">Transmembrane helix</keyword>
<feature type="transmembrane region" description="Helical" evidence="2">
    <location>
        <begin position="706"/>
        <end position="729"/>
    </location>
</feature>
<evidence type="ECO:0000313" key="3">
    <source>
        <dbReference type="EMBL" id="EMA32391.1"/>
    </source>
</evidence>
<dbReference type="Proteomes" id="UP000011607">
    <property type="component" value="Unassembled WGS sequence"/>
</dbReference>
<dbReference type="EMBL" id="AOMA01000146">
    <property type="protein sequence ID" value="EMA32391.1"/>
    <property type="molecule type" value="Genomic_DNA"/>
</dbReference>
<dbReference type="AlphaFoldDB" id="M0LFR9"/>
<dbReference type="RefSeq" id="WP_006673857.1">
    <property type="nucleotide sequence ID" value="NZ_AOMA01000146.1"/>
</dbReference>
<feature type="region of interest" description="Disordered" evidence="1">
    <location>
        <begin position="23"/>
        <end position="67"/>
    </location>
</feature>
<keyword evidence="2" id="KW-0472">Membrane</keyword>
<evidence type="ECO:0000256" key="2">
    <source>
        <dbReference type="SAM" id="Phobius"/>
    </source>
</evidence>
<dbReference type="eggNOG" id="arCOG07560">
    <property type="taxonomic scope" value="Archaea"/>
</dbReference>
<feature type="compositionally biased region" description="Low complexity" evidence="1">
    <location>
        <begin position="667"/>
        <end position="679"/>
    </location>
</feature>
<gene>
    <name evidence="3" type="ORF">C446_14804</name>
</gene>
<organism evidence="3 4">
    <name type="scientific">Halobiforma nitratireducens JCM 10879</name>
    <dbReference type="NCBI Taxonomy" id="1227454"/>
    <lineage>
        <taxon>Archaea</taxon>
        <taxon>Methanobacteriati</taxon>
        <taxon>Methanobacteriota</taxon>
        <taxon>Stenosarchaea group</taxon>
        <taxon>Halobacteria</taxon>
        <taxon>Halobacteriales</taxon>
        <taxon>Natrialbaceae</taxon>
        <taxon>Halobiforma</taxon>
    </lineage>
</organism>